<dbReference type="GO" id="GO:0000906">
    <property type="term" value="F:6,7-dimethyl-8-ribityllumazine synthase activity"/>
    <property type="evidence" value="ECO:0007669"/>
    <property type="project" value="UniProtKB-EC"/>
</dbReference>
<accession>A0ABS9E322</accession>
<feature type="binding site" evidence="7">
    <location>
        <begin position="84"/>
        <end position="86"/>
    </location>
    <ligand>
        <name>5-amino-6-(D-ribitylamino)uracil</name>
        <dbReference type="ChEBI" id="CHEBI:15934"/>
    </ligand>
</feature>
<evidence type="ECO:0000256" key="5">
    <source>
        <dbReference type="ARBA" id="ARBA00022679"/>
    </source>
</evidence>
<proteinExistence type="inferred from homology"/>
<dbReference type="PANTHER" id="PTHR21058:SF0">
    <property type="entry name" value="6,7-DIMETHYL-8-RIBITYLLUMAZINE SYNTHASE"/>
    <property type="match status" value="1"/>
</dbReference>
<evidence type="ECO:0000313" key="9">
    <source>
        <dbReference type="Proteomes" id="UP001521209"/>
    </source>
</evidence>
<feature type="binding site" evidence="7">
    <location>
        <position position="131"/>
    </location>
    <ligand>
        <name>(2S)-2-hydroxy-3-oxobutyl phosphate</name>
        <dbReference type="ChEBI" id="CHEBI:58830"/>
    </ligand>
</feature>
<keyword evidence="9" id="KW-1185">Reference proteome</keyword>
<evidence type="ECO:0000256" key="2">
    <source>
        <dbReference type="ARBA" id="ARBA00007424"/>
    </source>
</evidence>
<keyword evidence="4 7" id="KW-0686">Riboflavin biosynthesis</keyword>
<dbReference type="Gene3D" id="3.40.50.960">
    <property type="entry name" value="Lumazine/riboflavin synthase"/>
    <property type="match status" value="1"/>
</dbReference>
<evidence type="ECO:0000256" key="6">
    <source>
        <dbReference type="ARBA" id="ARBA00048785"/>
    </source>
</evidence>
<dbReference type="Pfam" id="PF00885">
    <property type="entry name" value="DMRL_synthase"/>
    <property type="match status" value="1"/>
</dbReference>
<dbReference type="EC" id="2.5.1.78" evidence="3 7"/>
<comment type="similarity">
    <text evidence="2 7">Belongs to the DMRL synthase family.</text>
</comment>
<comment type="catalytic activity">
    <reaction evidence="6 7">
        <text>(2S)-2-hydroxy-3-oxobutyl phosphate + 5-amino-6-(D-ribitylamino)uracil = 6,7-dimethyl-8-(1-D-ribityl)lumazine + phosphate + 2 H2O + H(+)</text>
        <dbReference type="Rhea" id="RHEA:26152"/>
        <dbReference type="ChEBI" id="CHEBI:15377"/>
        <dbReference type="ChEBI" id="CHEBI:15378"/>
        <dbReference type="ChEBI" id="CHEBI:15934"/>
        <dbReference type="ChEBI" id="CHEBI:43474"/>
        <dbReference type="ChEBI" id="CHEBI:58201"/>
        <dbReference type="ChEBI" id="CHEBI:58830"/>
        <dbReference type="EC" id="2.5.1.78"/>
    </reaction>
</comment>
<dbReference type="PANTHER" id="PTHR21058">
    <property type="entry name" value="6,7-DIMETHYL-8-RIBITYLLUMAZINE SYNTHASE DMRL SYNTHASE LUMAZINE SYNTHASE"/>
    <property type="match status" value="1"/>
</dbReference>
<evidence type="ECO:0000256" key="3">
    <source>
        <dbReference type="ARBA" id="ARBA00012664"/>
    </source>
</evidence>
<dbReference type="EMBL" id="JAKGBZ010000074">
    <property type="protein sequence ID" value="MCF3948723.1"/>
    <property type="molecule type" value="Genomic_DNA"/>
</dbReference>
<evidence type="ECO:0000256" key="1">
    <source>
        <dbReference type="ARBA" id="ARBA00004917"/>
    </source>
</evidence>
<evidence type="ECO:0000256" key="7">
    <source>
        <dbReference type="HAMAP-Rule" id="MF_00178"/>
    </source>
</evidence>
<evidence type="ECO:0000313" key="8">
    <source>
        <dbReference type="EMBL" id="MCF3948723.1"/>
    </source>
</evidence>
<feature type="binding site" evidence="7">
    <location>
        <begin position="89"/>
        <end position="90"/>
    </location>
    <ligand>
        <name>(2S)-2-hydroxy-3-oxobutyl phosphate</name>
        <dbReference type="ChEBI" id="CHEBI:58830"/>
    </ligand>
</feature>
<comment type="pathway">
    <text evidence="1 7">Cofactor biosynthesis; riboflavin biosynthesis; riboflavin from 2-hydroxy-3-oxobutyl phosphate and 5-amino-6-(D-ribitylamino)uracil: step 1/2.</text>
</comment>
<feature type="binding site" evidence="7">
    <location>
        <position position="28"/>
    </location>
    <ligand>
        <name>5-amino-6-(D-ribitylamino)uracil</name>
        <dbReference type="ChEBI" id="CHEBI:15934"/>
    </ligand>
</feature>
<dbReference type="Proteomes" id="UP001521209">
    <property type="component" value="Unassembled WGS sequence"/>
</dbReference>
<gene>
    <name evidence="7 8" type="primary">ribH</name>
    <name evidence="8" type="ORF">L2A60_18880</name>
</gene>
<dbReference type="NCBIfam" id="TIGR00114">
    <property type="entry name" value="lumazine-synth"/>
    <property type="match status" value="1"/>
</dbReference>
<dbReference type="InterPro" id="IPR002180">
    <property type="entry name" value="LS/RS"/>
</dbReference>
<name>A0ABS9E322_9PROT</name>
<organism evidence="8 9">
    <name type="scientific">Acidiphilium iwatense</name>
    <dbReference type="NCBI Taxonomy" id="768198"/>
    <lineage>
        <taxon>Bacteria</taxon>
        <taxon>Pseudomonadati</taxon>
        <taxon>Pseudomonadota</taxon>
        <taxon>Alphaproteobacteria</taxon>
        <taxon>Acetobacterales</taxon>
        <taxon>Acidocellaceae</taxon>
        <taxon>Acidiphilium</taxon>
    </lineage>
</organism>
<evidence type="ECO:0000256" key="4">
    <source>
        <dbReference type="ARBA" id="ARBA00022619"/>
    </source>
</evidence>
<dbReference type="InterPro" id="IPR036467">
    <property type="entry name" value="LS/RS_sf"/>
</dbReference>
<dbReference type="InterPro" id="IPR034964">
    <property type="entry name" value="LS"/>
</dbReference>
<dbReference type="HAMAP" id="MF_00178">
    <property type="entry name" value="Lumazine_synth"/>
    <property type="match status" value="1"/>
</dbReference>
<keyword evidence="5 7" id="KW-0808">Transferase</keyword>
<dbReference type="SUPFAM" id="SSF52121">
    <property type="entry name" value="Lumazine synthase"/>
    <property type="match status" value="1"/>
</dbReference>
<dbReference type="RefSeq" id="WP_235706035.1">
    <property type="nucleotide sequence ID" value="NZ_JAKGBZ010000074.1"/>
</dbReference>
<reference evidence="8 9" key="1">
    <citation type="submission" date="2022-01" db="EMBL/GenBank/DDBJ databases">
        <authorList>
            <person name="Won M."/>
            <person name="Kim S.-J."/>
            <person name="Kwon S.-W."/>
        </authorList>
    </citation>
    <scope>NUCLEOTIDE SEQUENCE [LARGE SCALE GENOMIC DNA]</scope>
    <source>
        <strain evidence="8 9">KCTC 23505</strain>
    </source>
</reference>
<comment type="caution">
    <text evidence="7">Lacks conserved residue(s) required for the propagation of feature annotation.</text>
</comment>
<sequence length="160" mass="16883">MSTADATLPEAPEIPGAAPRILLIRAPYYRGIVDGMTHAAEAMLRKVGASVQAIDVAGAYELPQALRIALRGREHFDGFVALGCVVRGETDHYDYICDTAMHGLMQVALQYGICLGTALLTVDTIMQAEARSAETGPNKGAEAAAACLKQIALARRLGAT</sequence>
<comment type="function">
    <text evidence="7">Catalyzes the formation of 6,7-dimethyl-8-ribityllumazine by condensation of 5-amino-6-(D-ribitylamino)uracil with 3,4-dihydroxy-2-butanone 4-phosphate. This is the penultimate step in the biosynthesis of riboflavin.</text>
</comment>
<protein>
    <recommendedName>
        <fullName evidence="3 7">6,7-dimethyl-8-ribityllumazine synthase</fullName>
        <shortName evidence="7">DMRL synthase</shortName>
        <shortName evidence="7">LS</shortName>
        <shortName evidence="7">Lumazine synthase</shortName>
        <ecNumber evidence="3 7">2.5.1.78</ecNumber>
    </recommendedName>
</protein>
<comment type="caution">
    <text evidence="8">The sequence shown here is derived from an EMBL/GenBank/DDBJ whole genome shotgun (WGS) entry which is preliminary data.</text>
</comment>
<dbReference type="CDD" id="cd09209">
    <property type="entry name" value="Lumazine_synthase-I"/>
    <property type="match status" value="1"/>
</dbReference>
<feature type="binding site" evidence="7">
    <location>
        <begin position="59"/>
        <end position="61"/>
    </location>
    <ligand>
        <name>5-amino-6-(D-ribitylamino)uracil</name>
        <dbReference type="ChEBI" id="CHEBI:15934"/>
    </ligand>
</feature>
<feature type="active site" description="Proton donor" evidence="7">
    <location>
        <position position="92"/>
    </location>
</feature>